<dbReference type="GO" id="GO:0001680">
    <property type="term" value="P:tRNA 3'-terminal CCA addition"/>
    <property type="evidence" value="ECO:0007669"/>
    <property type="project" value="UniProtKB-UniRule"/>
</dbReference>
<evidence type="ECO:0000256" key="11">
    <source>
        <dbReference type="HAMAP-Rule" id="MF_01263"/>
    </source>
</evidence>
<dbReference type="InterPro" id="IPR050264">
    <property type="entry name" value="Bact_CCA-adding_enz_type3_sf"/>
</dbReference>
<proteinExistence type="inferred from homology"/>
<feature type="binding site" evidence="11">
    <location>
        <position position="32"/>
    </location>
    <ligand>
        <name>CTP</name>
        <dbReference type="ChEBI" id="CHEBI:37563"/>
    </ligand>
</feature>
<feature type="binding site" evidence="11">
    <location>
        <position position="116"/>
    </location>
    <ligand>
        <name>CTP</name>
        <dbReference type="ChEBI" id="CHEBI:37563"/>
    </ligand>
</feature>
<feature type="binding site" evidence="11">
    <location>
        <position position="45"/>
    </location>
    <ligand>
        <name>Mg(2+)</name>
        <dbReference type="ChEBI" id="CHEBI:18420"/>
    </ligand>
</feature>
<feature type="domain" description="Poly A polymerase head" evidence="12">
    <location>
        <begin position="27"/>
        <end position="147"/>
    </location>
</feature>
<feature type="binding site" evidence="11">
    <location>
        <position position="35"/>
    </location>
    <ligand>
        <name>CTP</name>
        <dbReference type="ChEBI" id="CHEBI:37563"/>
    </ligand>
</feature>
<dbReference type="Pfam" id="PF01743">
    <property type="entry name" value="PolyA_pol"/>
    <property type="match status" value="1"/>
</dbReference>
<keyword evidence="5 11" id="KW-0479">Metal-binding</keyword>
<accession>A0A0R1V806</accession>
<dbReference type="Gene3D" id="1.10.246.80">
    <property type="match status" value="1"/>
</dbReference>
<dbReference type="STRING" id="1423801.FD50_GL000196"/>
<feature type="binding site" evidence="11">
    <location>
        <position position="162"/>
    </location>
    <ligand>
        <name>ATP</name>
        <dbReference type="ChEBI" id="CHEBI:30616"/>
    </ligand>
</feature>
<keyword evidence="6 11" id="KW-0547">Nucleotide-binding</keyword>
<comment type="caution">
    <text evidence="15">The sequence shown here is derived from an EMBL/GenBank/DDBJ whole genome shotgun (WGS) entry which is preliminary data.</text>
</comment>
<dbReference type="OrthoDB" id="9805698at2"/>
<feature type="binding site" evidence="11">
    <location>
        <position position="162"/>
    </location>
    <ligand>
        <name>CTP</name>
        <dbReference type="ChEBI" id="CHEBI:37563"/>
    </ligand>
</feature>
<feature type="binding site" evidence="11">
    <location>
        <position position="35"/>
    </location>
    <ligand>
        <name>ATP</name>
        <dbReference type="ChEBI" id="CHEBI:30616"/>
    </ligand>
</feature>
<evidence type="ECO:0000313" key="16">
    <source>
        <dbReference type="Proteomes" id="UP000051166"/>
    </source>
</evidence>
<keyword evidence="7 11" id="KW-0692">RNA repair</keyword>
<evidence type="ECO:0000256" key="1">
    <source>
        <dbReference type="ARBA" id="ARBA00001946"/>
    </source>
</evidence>
<keyword evidence="10 11" id="KW-0694">RNA-binding</keyword>
<reference evidence="15 16" key="1">
    <citation type="journal article" date="2015" name="Genome Announc.">
        <title>Expanding the biotechnology potential of lactobacilli through comparative genomics of 213 strains and associated genera.</title>
        <authorList>
            <person name="Sun Z."/>
            <person name="Harris H.M."/>
            <person name="McCann A."/>
            <person name="Guo C."/>
            <person name="Argimon S."/>
            <person name="Zhang W."/>
            <person name="Yang X."/>
            <person name="Jeffery I.B."/>
            <person name="Cooney J.C."/>
            <person name="Kagawa T.F."/>
            <person name="Liu W."/>
            <person name="Song Y."/>
            <person name="Salvetti E."/>
            <person name="Wrobel A."/>
            <person name="Rasinkangas P."/>
            <person name="Parkhill J."/>
            <person name="Rea M.C."/>
            <person name="O'Sullivan O."/>
            <person name="Ritari J."/>
            <person name="Douillard F.P."/>
            <person name="Paul Ross R."/>
            <person name="Yang R."/>
            <person name="Briner A.E."/>
            <person name="Felis G.E."/>
            <person name="de Vos W.M."/>
            <person name="Barrangou R."/>
            <person name="Klaenhammer T.R."/>
            <person name="Caufield P.W."/>
            <person name="Cui Y."/>
            <person name="Zhang H."/>
            <person name="O'Toole P.W."/>
        </authorList>
    </citation>
    <scope>NUCLEOTIDE SEQUENCE [LARGE SCALE GENOMIC DNA]</scope>
    <source>
        <strain evidence="15 16">DSM 16230</strain>
    </source>
</reference>
<keyword evidence="16" id="KW-1185">Reference proteome</keyword>
<evidence type="ECO:0000256" key="9">
    <source>
        <dbReference type="ARBA" id="ARBA00022842"/>
    </source>
</evidence>
<feature type="binding site" evidence="11">
    <location>
        <position position="165"/>
    </location>
    <ligand>
        <name>CTP</name>
        <dbReference type="ChEBI" id="CHEBI:37563"/>
    </ligand>
</feature>
<dbReference type="PANTHER" id="PTHR46173">
    <property type="entry name" value="CCA TRNA NUCLEOTIDYLTRANSFERASE 1, MITOCHONDRIAL"/>
    <property type="match status" value="1"/>
</dbReference>
<dbReference type="InterPro" id="IPR002646">
    <property type="entry name" value="PolA_pol_head_dom"/>
</dbReference>
<evidence type="ECO:0000259" key="12">
    <source>
        <dbReference type="Pfam" id="PF01743"/>
    </source>
</evidence>
<dbReference type="GO" id="GO:0005524">
    <property type="term" value="F:ATP binding"/>
    <property type="evidence" value="ECO:0007669"/>
    <property type="project" value="UniProtKB-UniRule"/>
</dbReference>
<dbReference type="AlphaFoldDB" id="A0A0R1V806"/>
<sequence>MRIQKLPHQFQSAKVILQRIQDAGFEAYFVGGCVRDTLLGVPLHDVDIATSAYPQEVKQLFKKTIDTGIEHGTVTVMDHGRAYEITTFRTESAYQDFRRPDKVEFVRSLAEDLKRRDLTINALAMDVNGQVIDLFAGLADLKNRVIRAVGDPHERFHEDALRMMRTVRFASKLDFKVEDSTLAAIAENAELLQKIAVERIYVEWTKLLLGKNPQRGLAAFFKTGLYQYCPLFFDKGKVLKQLLQFPAFTLQTEEGAWTLFCFLSGLSLRTATKLLKAWKSSNEMLKTVQKTLRILQIEQEKKLTSWDEYQAGLDCLLYANEAATVMGKGKNAAAIAQHYERLPIKTRHELAINGGDLLHFLAIKPSPYIGQLLDQLERAVVSGQLPNERQVLLQAAVTAQQNHLE</sequence>
<evidence type="ECO:0000256" key="7">
    <source>
        <dbReference type="ARBA" id="ARBA00022800"/>
    </source>
</evidence>
<keyword evidence="2 11" id="KW-0808">Transferase</keyword>
<evidence type="ECO:0000256" key="8">
    <source>
        <dbReference type="ARBA" id="ARBA00022840"/>
    </source>
</evidence>
<comment type="function">
    <text evidence="11">Catalyzes the addition and repair of the essential 3'-terminal CCA sequence in tRNAs without using a nucleic acid template. Adds these three nucleotides in the order of C, C, and A to the tRNA nucleotide-73, using CTP and ATP as substrates and producing inorganic pyrophosphate. tRNA 3'-terminal CCA addition is required both for tRNA processing and repair. Also involved in tRNA surveillance by mediating tandem CCA addition to generate a CCACCA at the 3' terminus of unstable tRNAs. While stable tRNAs receive only 3'-terminal CCA, unstable tRNAs are marked with CCACCA and rapidly degraded.</text>
</comment>
<dbReference type="GO" id="GO:0000287">
    <property type="term" value="F:magnesium ion binding"/>
    <property type="evidence" value="ECO:0007669"/>
    <property type="project" value="UniProtKB-UniRule"/>
</dbReference>
<dbReference type="InterPro" id="IPR023068">
    <property type="entry name" value="CCA-adding_enz_firmicutes"/>
</dbReference>
<evidence type="ECO:0000259" key="14">
    <source>
        <dbReference type="Pfam" id="PF13735"/>
    </source>
</evidence>
<dbReference type="GO" id="GO:0000049">
    <property type="term" value="F:tRNA binding"/>
    <property type="evidence" value="ECO:0007669"/>
    <property type="project" value="UniProtKB-UniRule"/>
</dbReference>
<dbReference type="InterPro" id="IPR032828">
    <property type="entry name" value="PolyA_RNA-bd"/>
</dbReference>
<dbReference type="GO" id="GO:0042245">
    <property type="term" value="P:RNA repair"/>
    <property type="evidence" value="ECO:0007669"/>
    <property type="project" value="UniProtKB-KW"/>
</dbReference>
<keyword evidence="3 11" id="KW-0819">tRNA processing</keyword>
<evidence type="ECO:0000256" key="4">
    <source>
        <dbReference type="ARBA" id="ARBA00022695"/>
    </source>
</evidence>
<dbReference type="EC" id="2.7.7.72" evidence="11"/>
<dbReference type="InterPro" id="IPR043519">
    <property type="entry name" value="NT_sf"/>
</dbReference>
<dbReference type="Pfam" id="PF12627">
    <property type="entry name" value="PolyA_pol_RNAbd"/>
    <property type="match status" value="1"/>
</dbReference>
<dbReference type="InterPro" id="IPR032810">
    <property type="entry name" value="CCA-adding_enz_C"/>
</dbReference>
<feature type="binding site" evidence="11">
    <location>
        <position position="168"/>
    </location>
    <ligand>
        <name>CTP</name>
        <dbReference type="ChEBI" id="CHEBI:37563"/>
    </ligand>
</feature>
<evidence type="ECO:0000256" key="10">
    <source>
        <dbReference type="ARBA" id="ARBA00022884"/>
    </source>
</evidence>
<evidence type="ECO:0000256" key="6">
    <source>
        <dbReference type="ARBA" id="ARBA00022741"/>
    </source>
</evidence>
<dbReference type="Gene3D" id="1.10.110.30">
    <property type="match status" value="1"/>
</dbReference>
<dbReference type="NCBIfam" id="NF009814">
    <property type="entry name" value="PRK13299.1"/>
    <property type="match status" value="1"/>
</dbReference>
<organism evidence="15 16">
    <name type="scientific">Liquorilactobacillus satsumensis DSM 16230 = JCM 12392</name>
    <dbReference type="NCBI Taxonomy" id="1423801"/>
    <lineage>
        <taxon>Bacteria</taxon>
        <taxon>Bacillati</taxon>
        <taxon>Bacillota</taxon>
        <taxon>Bacilli</taxon>
        <taxon>Lactobacillales</taxon>
        <taxon>Lactobacillaceae</taxon>
        <taxon>Liquorilactobacillus</taxon>
    </lineage>
</organism>
<comment type="catalytic activity">
    <reaction evidence="11">
        <text>a tRNA with a 3' CCA end + 2 CTP + ATP = a tRNA with a 3' CCACCA end + 3 diphosphate</text>
        <dbReference type="Rhea" id="RHEA:76235"/>
        <dbReference type="Rhea" id="RHEA-COMP:10468"/>
        <dbReference type="Rhea" id="RHEA-COMP:18655"/>
        <dbReference type="ChEBI" id="CHEBI:30616"/>
        <dbReference type="ChEBI" id="CHEBI:33019"/>
        <dbReference type="ChEBI" id="CHEBI:37563"/>
        <dbReference type="ChEBI" id="CHEBI:83071"/>
        <dbReference type="ChEBI" id="CHEBI:195187"/>
    </reaction>
</comment>
<dbReference type="SUPFAM" id="SSF81301">
    <property type="entry name" value="Nucleotidyltransferase"/>
    <property type="match status" value="1"/>
</dbReference>
<comment type="cofactor">
    <cofactor evidence="1 11">
        <name>Mg(2+)</name>
        <dbReference type="ChEBI" id="CHEBI:18420"/>
    </cofactor>
</comment>
<comment type="similarity">
    <text evidence="11">Belongs to the tRNA nucleotidyltransferase/poly(A) polymerase family. Bacterial CCA-adding enzyme type 3 subfamily.</text>
</comment>
<feature type="binding site" evidence="11">
    <location>
        <position position="47"/>
    </location>
    <ligand>
        <name>Mg(2+)</name>
        <dbReference type="ChEBI" id="CHEBI:18420"/>
    </ligand>
</feature>
<keyword evidence="9 11" id="KW-0460">Magnesium</keyword>
<feature type="domain" description="tRNA nucleotidyltransferase/poly(A) polymerase RNA and SrmB- binding" evidence="13">
    <location>
        <begin position="174"/>
        <end position="228"/>
    </location>
</feature>
<evidence type="ECO:0000313" key="15">
    <source>
        <dbReference type="EMBL" id="KRL99496.1"/>
    </source>
</evidence>
<evidence type="ECO:0000256" key="5">
    <source>
        <dbReference type="ARBA" id="ARBA00022723"/>
    </source>
</evidence>
<dbReference type="Pfam" id="PF13735">
    <property type="entry name" value="tRNA_NucTran2_2"/>
    <property type="match status" value="1"/>
</dbReference>
<evidence type="ECO:0000256" key="3">
    <source>
        <dbReference type="ARBA" id="ARBA00022694"/>
    </source>
</evidence>
<comment type="subunit">
    <text evidence="11">Homodimer.</text>
</comment>
<feature type="binding site" evidence="11">
    <location>
        <position position="168"/>
    </location>
    <ligand>
        <name>ATP</name>
        <dbReference type="ChEBI" id="CHEBI:30616"/>
    </ligand>
</feature>
<feature type="binding site" evidence="11">
    <location>
        <position position="116"/>
    </location>
    <ligand>
        <name>ATP</name>
        <dbReference type="ChEBI" id="CHEBI:30616"/>
    </ligand>
</feature>
<name>A0A0R1V806_9LACO</name>
<evidence type="ECO:0000259" key="13">
    <source>
        <dbReference type="Pfam" id="PF12627"/>
    </source>
</evidence>
<keyword evidence="4 11" id="KW-0548">Nucleotidyltransferase</keyword>
<feature type="binding site" evidence="11">
    <location>
        <position position="159"/>
    </location>
    <ligand>
        <name>CTP</name>
        <dbReference type="ChEBI" id="CHEBI:37563"/>
    </ligand>
</feature>
<dbReference type="PATRIC" id="fig|1423801.4.peg.198"/>
<dbReference type="GO" id="GO:0004810">
    <property type="term" value="F:CCA tRNA nucleotidyltransferase activity"/>
    <property type="evidence" value="ECO:0007669"/>
    <property type="project" value="UniProtKB-UniRule"/>
</dbReference>
<dbReference type="GeneID" id="98307656"/>
<feature type="binding site" evidence="11">
    <location>
        <position position="165"/>
    </location>
    <ligand>
        <name>ATP</name>
        <dbReference type="ChEBI" id="CHEBI:30616"/>
    </ligand>
</feature>
<keyword evidence="8 11" id="KW-0067">ATP-binding</keyword>
<dbReference type="CDD" id="cd05398">
    <property type="entry name" value="NT_ClassII-CCAase"/>
    <property type="match status" value="1"/>
</dbReference>
<dbReference type="Gene3D" id="3.30.460.10">
    <property type="entry name" value="Beta Polymerase, domain 2"/>
    <property type="match status" value="1"/>
</dbReference>
<dbReference type="Proteomes" id="UP000051166">
    <property type="component" value="Unassembled WGS sequence"/>
</dbReference>
<feature type="binding site" evidence="11">
    <location>
        <position position="32"/>
    </location>
    <ligand>
        <name>ATP</name>
        <dbReference type="ChEBI" id="CHEBI:30616"/>
    </ligand>
</feature>
<dbReference type="PANTHER" id="PTHR46173:SF1">
    <property type="entry name" value="CCA TRNA NUCLEOTIDYLTRANSFERASE 1, MITOCHONDRIAL"/>
    <property type="match status" value="1"/>
</dbReference>
<evidence type="ECO:0000256" key="2">
    <source>
        <dbReference type="ARBA" id="ARBA00022679"/>
    </source>
</evidence>
<feature type="domain" description="CCA-adding enzyme C-terminal" evidence="14">
    <location>
        <begin position="248"/>
        <end position="396"/>
    </location>
</feature>
<dbReference type="GO" id="GO:0160016">
    <property type="term" value="F:CCACCA tRNA nucleotidyltransferase activity"/>
    <property type="evidence" value="ECO:0007669"/>
    <property type="project" value="RHEA"/>
</dbReference>
<dbReference type="SUPFAM" id="SSF81891">
    <property type="entry name" value="Poly A polymerase C-terminal region-like"/>
    <property type="match status" value="1"/>
</dbReference>
<dbReference type="EMBL" id="AZFQ01000026">
    <property type="protein sequence ID" value="KRL99496.1"/>
    <property type="molecule type" value="Genomic_DNA"/>
</dbReference>
<dbReference type="HAMAP" id="MF_01263">
    <property type="entry name" value="CCA_bact_type3"/>
    <property type="match status" value="1"/>
</dbReference>
<comment type="miscellaneous">
    <text evidence="11">A single active site specifically recognizes both ATP and CTP and is responsible for their addition.</text>
</comment>
<comment type="catalytic activity">
    <reaction evidence="11">
        <text>a tRNA precursor + 2 CTP + ATP = a tRNA with a 3' CCA end + 3 diphosphate</text>
        <dbReference type="Rhea" id="RHEA:14433"/>
        <dbReference type="Rhea" id="RHEA-COMP:10465"/>
        <dbReference type="Rhea" id="RHEA-COMP:10468"/>
        <dbReference type="ChEBI" id="CHEBI:30616"/>
        <dbReference type="ChEBI" id="CHEBI:33019"/>
        <dbReference type="ChEBI" id="CHEBI:37563"/>
        <dbReference type="ChEBI" id="CHEBI:74896"/>
        <dbReference type="ChEBI" id="CHEBI:83071"/>
        <dbReference type="EC" id="2.7.7.72"/>
    </reaction>
</comment>
<protein>
    <recommendedName>
        <fullName evidence="11">CCA-adding enzyme</fullName>
        <ecNumber evidence="11">2.7.7.72</ecNumber>
    </recommendedName>
    <alternativeName>
        <fullName evidence="11">CCA tRNA nucleotidyltransferase</fullName>
    </alternativeName>
    <alternativeName>
        <fullName evidence="11">tRNA CCA-pyrophosphorylase</fullName>
    </alternativeName>
    <alternativeName>
        <fullName evidence="11">tRNA adenylyl-/cytidylyl- transferase</fullName>
    </alternativeName>
    <alternativeName>
        <fullName evidence="11">tRNA nucleotidyltransferase</fullName>
    </alternativeName>
    <alternativeName>
        <fullName evidence="11">tRNA-NT</fullName>
    </alternativeName>
</protein>
<gene>
    <name evidence="11" type="primary">cca</name>
    <name evidence="15" type="ORF">FD50_GL000196</name>
</gene>
<feature type="binding site" evidence="11">
    <location>
        <position position="159"/>
    </location>
    <ligand>
        <name>ATP</name>
        <dbReference type="ChEBI" id="CHEBI:30616"/>
    </ligand>
</feature>
<dbReference type="RefSeq" id="WP_056960333.1">
    <property type="nucleotide sequence ID" value="NZ_AZFQ01000026.1"/>
</dbReference>
<dbReference type="Gene3D" id="1.20.58.560">
    <property type="match status" value="1"/>
</dbReference>